<dbReference type="AlphaFoldDB" id="A0A4V1IQ45"/>
<evidence type="ECO:0000256" key="6">
    <source>
        <dbReference type="RuleBase" id="RU367076"/>
    </source>
</evidence>
<accession>A0A4V1IQ45</accession>
<evidence type="ECO:0000256" key="7">
    <source>
        <dbReference type="SAM" id="MobiDB-lite"/>
    </source>
</evidence>
<sequence length="391" mass="44423">MEFMKHGRRNYSSLGFSDLETADVFEKMVEGRFLVQLTASDTMSLQDQRMKEEEAAFAESSTSNRGMPVTSSDKAKILKEMAKKKAEYNDQVPTGQKRKIIDEFDEPSKKQASDSTLHESHFYRINYERFHIHLRNEEIAKLAEVAINPTAGIIVQEMLRFGEKNMHTCKKAKTSDEMGVAGISTKLPADLSLPVFGDLGSNLNEYLETMAQRHYSILTGAGQKFAVNIEASTAQIQQRLVEAIVETKFPGSLRRIWRLLTMKGKLDEKQVSKMALMPPKDVRKGLSDLHAAGLVFIQRMFFLWYTSIPKSLEVLEQSTLRSLANLKQRRAYEVEQSAVILEKVERTDIETGQATLDAKSREALEVLNRKKGMLRVSEARLDHTMLLIRDI</sequence>
<evidence type="ECO:0000313" key="11">
    <source>
        <dbReference type="Proteomes" id="UP000269721"/>
    </source>
</evidence>
<keyword evidence="2 6" id="KW-0240">DNA-directed RNA polymerase</keyword>
<dbReference type="Gene3D" id="1.10.10.10">
    <property type="entry name" value="Winged helix-like DNA-binding domain superfamily/Winged helix DNA-binding domain"/>
    <property type="match status" value="2"/>
</dbReference>
<comment type="similarity">
    <text evidence="6">Belongs to the RNA polymerase beta chain family.</text>
</comment>
<keyword evidence="3 6" id="KW-0804">Transcription</keyword>
<dbReference type="InterPro" id="IPR036388">
    <property type="entry name" value="WH-like_DNA-bd_sf"/>
</dbReference>
<proteinExistence type="inferred from homology"/>
<comment type="subunit">
    <text evidence="6">Component of the RNA polymerase III (Pol III) complex consisting of 17 subunits.</text>
</comment>
<comment type="subcellular location">
    <subcellularLocation>
        <location evidence="1 6">Nucleus</location>
    </subcellularLocation>
</comment>
<dbReference type="InterPro" id="IPR055207">
    <property type="entry name" value="POLR3C_WHD"/>
</dbReference>
<dbReference type="Pfam" id="PF05645">
    <property type="entry name" value="RNA_pol_Rpc82"/>
    <property type="match status" value="1"/>
</dbReference>
<evidence type="ECO:0000256" key="4">
    <source>
        <dbReference type="ARBA" id="ARBA00023242"/>
    </source>
</evidence>
<evidence type="ECO:0000256" key="5">
    <source>
        <dbReference type="ARBA" id="ARBA00025127"/>
    </source>
</evidence>
<dbReference type="PANTHER" id="PTHR12949">
    <property type="entry name" value="RNA POLYMERASE III DNA DIRECTED -RELATED"/>
    <property type="match status" value="1"/>
</dbReference>
<keyword evidence="4 6" id="KW-0539">Nucleus</keyword>
<dbReference type="GO" id="GO:0006351">
    <property type="term" value="P:DNA-templated transcription"/>
    <property type="evidence" value="ECO:0007669"/>
    <property type="project" value="InterPro"/>
</dbReference>
<dbReference type="GO" id="GO:0005666">
    <property type="term" value="C:RNA polymerase III complex"/>
    <property type="evidence" value="ECO:0007669"/>
    <property type="project" value="UniProtKB-UniRule"/>
</dbReference>
<gene>
    <name evidence="10" type="ORF">BDK51DRAFT_35175</name>
</gene>
<evidence type="ECO:0000256" key="2">
    <source>
        <dbReference type="ARBA" id="ARBA00022478"/>
    </source>
</evidence>
<dbReference type="Proteomes" id="UP000269721">
    <property type="component" value="Unassembled WGS sequence"/>
</dbReference>
<feature type="region of interest" description="Disordered" evidence="7">
    <location>
        <begin position="51"/>
        <end position="71"/>
    </location>
</feature>
<name>A0A4V1IQ45_9FUNG</name>
<organism evidence="10 11">
    <name type="scientific">Blyttiomyces helicus</name>
    <dbReference type="NCBI Taxonomy" id="388810"/>
    <lineage>
        <taxon>Eukaryota</taxon>
        <taxon>Fungi</taxon>
        <taxon>Fungi incertae sedis</taxon>
        <taxon>Chytridiomycota</taxon>
        <taxon>Chytridiomycota incertae sedis</taxon>
        <taxon>Chytridiomycetes</taxon>
        <taxon>Chytridiomycetes incertae sedis</taxon>
        <taxon>Blyttiomyces</taxon>
    </lineage>
</organism>
<evidence type="ECO:0000259" key="8">
    <source>
        <dbReference type="Pfam" id="PF05645"/>
    </source>
</evidence>
<feature type="domain" description="DNA-directed RNA polymerase III subunit RPC3 winged-helix" evidence="9">
    <location>
        <begin position="241"/>
        <end position="298"/>
    </location>
</feature>
<protein>
    <recommendedName>
        <fullName evidence="6">DNA-directed RNA polymerase III subunit RPC3</fullName>
        <shortName evidence="6">RNA polymerase III subunit C3</shortName>
    </recommendedName>
</protein>
<dbReference type="PANTHER" id="PTHR12949:SF0">
    <property type="entry name" value="DNA-DIRECTED RNA POLYMERASE III SUBUNIT RPC3"/>
    <property type="match status" value="1"/>
</dbReference>
<evidence type="ECO:0000256" key="3">
    <source>
        <dbReference type="ARBA" id="ARBA00023163"/>
    </source>
</evidence>
<dbReference type="InterPro" id="IPR008806">
    <property type="entry name" value="RNA_pol_III_Rpc82_C"/>
</dbReference>
<dbReference type="InterPro" id="IPR039748">
    <property type="entry name" value="RPC3"/>
</dbReference>
<evidence type="ECO:0000313" key="10">
    <source>
        <dbReference type="EMBL" id="RKO85277.1"/>
    </source>
</evidence>
<dbReference type="Pfam" id="PF22536">
    <property type="entry name" value="WHD_POLR3C"/>
    <property type="match status" value="1"/>
</dbReference>
<dbReference type="EMBL" id="KZ999236">
    <property type="protein sequence ID" value="RKO85277.1"/>
    <property type="molecule type" value="Genomic_DNA"/>
</dbReference>
<comment type="function">
    <text evidence="5 6">DNA-dependent RNA polymerase catalyzes the transcription of DNA into RNA using the four ribonucleoside triphosphates as substrates. Specific core component of RNA polymerase III which synthesizes small RNAs, such as 5S rRNA and tRNAs.</text>
</comment>
<evidence type="ECO:0000259" key="9">
    <source>
        <dbReference type="Pfam" id="PF22536"/>
    </source>
</evidence>
<dbReference type="OrthoDB" id="272392at2759"/>
<reference evidence="11" key="1">
    <citation type="journal article" date="2018" name="Nat. Microbiol.">
        <title>Leveraging single-cell genomics to expand the fungal tree of life.</title>
        <authorList>
            <person name="Ahrendt S.R."/>
            <person name="Quandt C.A."/>
            <person name="Ciobanu D."/>
            <person name="Clum A."/>
            <person name="Salamov A."/>
            <person name="Andreopoulos B."/>
            <person name="Cheng J.F."/>
            <person name="Woyke T."/>
            <person name="Pelin A."/>
            <person name="Henrissat B."/>
            <person name="Reynolds N.K."/>
            <person name="Benny G.L."/>
            <person name="Smith M.E."/>
            <person name="James T.Y."/>
            <person name="Grigoriev I.V."/>
        </authorList>
    </citation>
    <scope>NUCLEOTIDE SEQUENCE [LARGE SCALE GENOMIC DNA]</scope>
</reference>
<keyword evidence="11" id="KW-1185">Reference proteome</keyword>
<dbReference type="GO" id="GO:0003697">
    <property type="term" value="F:single-stranded DNA binding"/>
    <property type="evidence" value="ECO:0007669"/>
    <property type="project" value="UniProtKB-UniRule"/>
</dbReference>
<feature type="domain" description="RNA polymerase III Rpc82 C -terminal" evidence="8">
    <location>
        <begin position="24"/>
        <end position="193"/>
    </location>
</feature>
<evidence type="ECO:0000256" key="1">
    <source>
        <dbReference type="ARBA" id="ARBA00004123"/>
    </source>
</evidence>